<feature type="binding site" evidence="15">
    <location>
        <position position="113"/>
    </location>
    <ligand>
        <name>DNA</name>
        <dbReference type="ChEBI" id="CHEBI:16991"/>
    </ligand>
</feature>
<dbReference type="PROSITE" id="PS51068">
    <property type="entry name" value="FPG_CAT"/>
    <property type="match status" value="1"/>
</dbReference>
<feature type="active site" description="Schiff-base intermediate with DNA" evidence="15">
    <location>
        <position position="2"/>
    </location>
</feature>
<organism evidence="18 19">
    <name type="scientific">bacterium (Candidatus Blackallbacteria) CG17_big_fil_post_rev_8_21_14_2_50_48_46</name>
    <dbReference type="NCBI Taxonomy" id="2014261"/>
    <lineage>
        <taxon>Bacteria</taxon>
        <taxon>Candidatus Blackallbacteria</taxon>
    </lineage>
</organism>
<dbReference type="EC" id="3.2.2.23" evidence="15"/>
<protein>
    <recommendedName>
        <fullName evidence="15">Formamidopyrimidine-DNA glycosylase</fullName>
        <shortName evidence="15">Fapy-DNA glycosylase</shortName>
        <ecNumber evidence="15">3.2.2.23</ecNumber>
    </recommendedName>
    <alternativeName>
        <fullName evidence="15">DNA-(apurinic or apyrimidinic site) lyase MutM</fullName>
        <shortName evidence="15">AP lyase MutM</shortName>
        <ecNumber evidence="15">4.2.99.18</ecNumber>
    </alternativeName>
</protein>
<evidence type="ECO:0000256" key="9">
    <source>
        <dbReference type="ARBA" id="ARBA00023125"/>
    </source>
</evidence>
<dbReference type="GO" id="GO:0003684">
    <property type="term" value="F:damaged DNA binding"/>
    <property type="evidence" value="ECO:0007669"/>
    <property type="project" value="InterPro"/>
</dbReference>
<dbReference type="Gene3D" id="1.10.8.50">
    <property type="match status" value="1"/>
</dbReference>
<comment type="caution">
    <text evidence="15">Lacks conserved residue(s) required for the propagation of feature annotation.</text>
</comment>
<feature type="domain" description="FPG-type" evidence="16">
    <location>
        <begin position="259"/>
        <end position="293"/>
    </location>
</feature>
<feature type="domain" description="Formamidopyrimidine-DNA glycosylase catalytic" evidence="17">
    <location>
        <begin position="2"/>
        <end position="135"/>
    </location>
</feature>
<dbReference type="PROSITE" id="PS51066">
    <property type="entry name" value="ZF_FPG_2"/>
    <property type="match status" value="1"/>
</dbReference>
<dbReference type="Pfam" id="PF06827">
    <property type="entry name" value="zf-FPG_IleRS"/>
    <property type="match status" value="1"/>
</dbReference>
<dbReference type="GO" id="GO:0008270">
    <property type="term" value="F:zinc ion binding"/>
    <property type="evidence" value="ECO:0007669"/>
    <property type="project" value="UniProtKB-UniRule"/>
</dbReference>
<proteinExistence type="inferred from homology"/>
<evidence type="ECO:0000256" key="1">
    <source>
        <dbReference type="ARBA" id="ARBA00001668"/>
    </source>
</evidence>
<dbReference type="AlphaFoldDB" id="A0A2M7FY96"/>
<dbReference type="InterPro" id="IPR010979">
    <property type="entry name" value="Ribosomal_uS13-like_H2TH"/>
</dbReference>
<dbReference type="SUPFAM" id="SSF81624">
    <property type="entry name" value="N-terminal domain of MutM-like DNA repair proteins"/>
    <property type="match status" value="1"/>
</dbReference>
<dbReference type="InterPro" id="IPR010663">
    <property type="entry name" value="Znf_FPG/IleRS"/>
</dbReference>
<keyword evidence="11 15" id="KW-0456">Lyase</keyword>
<keyword evidence="4 15" id="KW-0479">Metal-binding</keyword>
<dbReference type="GO" id="GO:0140078">
    <property type="term" value="F:class I DNA-(apurinic or apyrimidinic site) endonuclease activity"/>
    <property type="evidence" value="ECO:0007669"/>
    <property type="project" value="UniProtKB-EC"/>
</dbReference>
<dbReference type="EC" id="4.2.99.18" evidence="15"/>
<name>A0A2M7FY96_9BACT</name>
<feature type="binding site" evidence="15">
    <location>
        <position position="132"/>
    </location>
    <ligand>
        <name>DNA</name>
        <dbReference type="ChEBI" id="CHEBI:16991"/>
    </ligand>
</feature>
<dbReference type="PROSITE" id="PS01242">
    <property type="entry name" value="ZF_FPG_1"/>
    <property type="match status" value="1"/>
</dbReference>
<keyword evidence="9 15" id="KW-0238">DNA-binding</keyword>
<evidence type="ECO:0000256" key="6">
    <source>
        <dbReference type="ARBA" id="ARBA00022771"/>
    </source>
</evidence>
<evidence type="ECO:0000259" key="17">
    <source>
        <dbReference type="PROSITE" id="PS51068"/>
    </source>
</evidence>
<evidence type="ECO:0000256" key="2">
    <source>
        <dbReference type="ARBA" id="ARBA00009409"/>
    </source>
</evidence>
<dbReference type="InterPro" id="IPR035937">
    <property type="entry name" value="FPG_N"/>
</dbReference>
<dbReference type="InterPro" id="IPR012319">
    <property type="entry name" value="FPG_cat"/>
</dbReference>
<feature type="active site" description="Proton donor; for beta-elimination activity" evidence="15">
    <location>
        <position position="58"/>
    </location>
</feature>
<dbReference type="InterPro" id="IPR015886">
    <property type="entry name" value="H2TH_FPG"/>
</dbReference>
<dbReference type="NCBIfam" id="NF002211">
    <property type="entry name" value="PRK01103.1"/>
    <property type="match status" value="1"/>
</dbReference>
<evidence type="ECO:0000256" key="8">
    <source>
        <dbReference type="ARBA" id="ARBA00022833"/>
    </source>
</evidence>
<feature type="active site" description="Proton donor; for delta-elimination activity" evidence="15">
    <location>
        <position position="283"/>
    </location>
</feature>
<dbReference type="FunFam" id="1.10.8.50:FF:000003">
    <property type="entry name" value="Formamidopyrimidine-DNA glycosylase"/>
    <property type="match status" value="1"/>
</dbReference>
<keyword evidence="8 15" id="KW-0862">Zinc</keyword>
<dbReference type="Pfam" id="PF01149">
    <property type="entry name" value="Fapy_DNA_glyco"/>
    <property type="match status" value="1"/>
</dbReference>
<comment type="subunit">
    <text evidence="3 15">Monomer.</text>
</comment>
<dbReference type="HAMAP" id="MF_00103">
    <property type="entry name" value="Fapy_DNA_glycosyl"/>
    <property type="match status" value="1"/>
</dbReference>
<evidence type="ECO:0000256" key="12">
    <source>
        <dbReference type="ARBA" id="ARBA00023268"/>
    </source>
</evidence>
<dbReference type="EMBL" id="PFFQ01000061">
    <property type="protein sequence ID" value="PIW14297.1"/>
    <property type="molecule type" value="Genomic_DNA"/>
</dbReference>
<keyword evidence="5 15" id="KW-0227">DNA damage</keyword>
<dbReference type="SUPFAM" id="SSF57716">
    <property type="entry name" value="Glucocorticoid receptor-like (DNA-binding domain)"/>
    <property type="match status" value="1"/>
</dbReference>
<evidence type="ECO:0000256" key="4">
    <source>
        <dbReference type="ARBA" id="ARBA00022723"/>
    </source>
</evidence>
<evidence type="ECO:0000256" key="13">
    <source>
        <dbReference type="ARBA" id="ARBA00023295"/>
    </source>
</evidence>
<gene>
    <name evidence="15" type="primary">mutM</name>
    <name evidence="15" type="synonym">fpg</name>
    <name evidence="18" type="ORF">COW36_22030</name>
</gene>
<evidence type="ECO:0000256" key="10">
    <source>
        <dbReference type="ARBA" id="ARBA00023204"/>
    </source>
</evidence>
<dbReference type="InterPro" id="IPR015887">
    <property type="entry name" value="DNA_glyclase_Znf_dom_DNA_BS"/>
</dbReference>
<evidence type="ECO:0000256" key="11">
    <source>
        <dbReference type="ARBA" id="ARBA00023239"/>
    </source>
</evidence>
<evidence type="ECO:0000256" key="14">
    <source>
        <dbReference type="ARBA" id="ARBA00044632"/>
    </source>
</evidence>
<comment type="similarity">
    <text evidence="2 15">Belongs to the FPG family.</text>
</comment>
<evidence type="ECO:0000256" key="15">
    <source>
        <dbReference type="HAMAP-Rule" id="MF_00103"/>
    </source>
</evidence>
<evidence type="ECO:0000256" key="7">
    <source>
        <dbReference type="ARBA" id="ARBA00022801"/>
    </source>
</evidence>
<comment type="function">
    <text evidence="15">Involved in base excision repair of DNA damaged by oxidation or by mutagenic agents. Acts as DNA glycosylase that recognizes and removes damaged bases. Has a preference for oxidized purines, such as 7,8-dihydro-8-oxoguanine (8-oxoG). Has AP (apurinic/apyrimidinic) lyase activity and introduces nicks in the DNA strand. Cleaves the DNA backbone by beta-delta elimination to generate a single-strand break at the site of the removed base with both 3'- and 5'-phosphates.</text>
</comment>
<dbReference type="Proteomes" id="UP000231019">
    <property type="component" value="Unassembled WGS sequence"/>
</dbReference>
<comment type="caution">
    <text evidence="18">The sequence shown here is derived from an EMBL/GenBank/DDBJ whole genome shotgun (WGS) entry which is preliminary data.</text>
</comment>
<evidence type="ECO:0000256" key="5">
    <source>
        <dbReference type="ARBA" id="ARBA00022763"/>
    </source>
</evidence>
<dbReference type="PANTHER" id="PTHR22993">
    <property type="entry name" value="FORMAMIDOPYRIMIDINE-DNA GLYCOSYLASE"/>
    <property type="match status" value="1"/>
</dbReference>
<dbReference type="PANTHER" id="PTHR22993:SF9">
    <property type="entry name" value="FORMAMIDOPYRIMIDINE-DNA GLYCOSYLASE"/>
    <property type="match status" value="1"/>
</dbReference>
<comment type="cofactor">
    <cofactor evidence="15">
        <name>Zn(2+)</name>
        <dbReference type="ChEBI" id="CHEBI:29105"/>
    </cofactor>
    <text evidence="15">Binds 1 zinc ion per subunit.</text>
</comment>
<keyword evidence="7 15" id="KW-0378">Hydrolase</keyword>
<dbReference type="Gene3D" id="3.20.190.10">
    <property type="entry name" value="MutM-like, N-terminal"/>
    <property type="match status" value="1"/>
</dbReference>
<sequence>MPELPEVEVVRQGLEAQLLHKQIEGVEIYTPHITQPDPESWSEALTGQKLMALERRAKYLILRLSQDCLLVHLRMTGQMLLQANQSPQAEPREALVLPFTYYRKPVLDLPDKHTHLRLGFSGGIQLYFRDIRKFGRVEKLLPEALTEHPGLAKLGVEPLGSEYTWKHFQGLLQGQRAIKAFLLDQTRIAGLGNIYVDEALFEAGIRPQRPVASLRPAEAKRLFAAIPKILEKAIASGGTTLKDYLHPDGKGGEHQEELKVYGRGKMPCLRCGQLLEKTVVAQRGTHFCAHCQQ</sequence>
<evidence type="ECO:0000256" key="3">
    <source>
        <dbReference type="ARBA" id="ARBA00011245"/>
    </source>
</evidence>
<dbReference type="InterPro" id="IPR020629">
    <property type="entry name" value="FPG_Glyclase"/>
</dbReference>
<evidence type="ECO:0000313" key="19">
    <source>
        <dbReference type="Proteomes" id="UP000231019"/>
    </source>
</evidence>
<dbReference type="InterPro" id="IPR000214">
    <property type="entry name" value="Znf_DNA_glyclase/AP_lyase"/>
</dbReference>
<dbReference type="SMART" id="SM00898">
    <property type="entry name" value="Fapy_DNA_glyco"/>
    <property type="match status" value="1"/>
</dbReference>
<dbReference type="SMART" id="SM01232">
    <property type="entry name" value="H2TH"/>
    <property type="match status" value="1"/>
</dbReference>
<evidence type="ECO:0000259" key="16">
    <source>
        <dbReference type="PROSITE" id="PS51066"/>
    </source>
</evidence>
<evidence type="ECO:0000313" key="18">
    <source>
        <dbReference type="EMBL" id="PIW14297.1"/>
    </source>
</evidence>
<reference evidence="18 19" key="1">
    <citation type="submission" date="2017-09" db="EMBL/GenBank/DDBJ databases">
        <title>Depth-based differentiation of microbial function through sediment-hosted aquifers and enrichment of novel symbionts in the deep terrestrial subsurface.</title>
        <authorList>
            <person name="Probst A.J."/>
            <person name="Ladd B."/>
            <person name="Jarett J.K."/>
            <person name="Geller-Mcgrath D.E."/>
            <person name="Sieber C.M."/>
            <person name="Emerson J.B."/>
            <person name="Anantharaman K."/>
            <person name="Thomas B.C."/>
            <person name="Malmstrom R."/>
            <person name="Stieglmeier M."/>
            <person name="Klingl A."/>
            <person name="Woyke T."/>
            <person name="Ryan C.M."/>
            <person name="Banfield J.F."/>
        </authorList>
    </citation>
    <scope>NUCLEOTIDE SEQUENCE [LARGE SCALE GENOMIC DNA]</scope>
    <source>
        <strain evidence="18">CG17_big_fil_post_rev_8_21_14_2_50_48_46</strain>
    </source>
</reference>
<dbReference type="GO" id="GO:0034039">
    <property type="term" value="F:8-oxo-7,8-dihydroguanine DNA N-glycosylase activity"/>
    <property type="evidence" value="ECO:0007669"/>
    <property type="project" value="TreeGrafter"/>
</dbReference>
<keyword evidence="10 15" id="KW-0234">DNA repair</keyword>
<keyword evidence="12 15" id="KW-0511">Multifunctional enzyme</keyword>
<accession>A0A2M7FY96</accession>
<keyword evidence="6 15" id="KW-0863">Zinc-finger</keyword>
<dbReference type="GO" id="GO:0006284">
    <property type="term" value="P:base-excision repair"/>
    <property type="evidence" value="ECO:0007669"/>
    <property type="project" value="InterPro"/>
</dbReference>
<keyword evidence="13 15" id="KW-0326">Glycosidase</keyword>
<dbReference type="CDD" id="cd08966">
    <property type="entry name" value="EcFpg-like_N"/>
    <property type="match status" value="1"/>
</dbReference>
<feature type="active site" description="Proton donor" evidence="15">
    <location>
        <position position="3"/>
    </location>
</feature>
<dbReference type="Pfam" id="PF06831">
    <property type="entry name" value="H2TH"/>
    <property type="match status" value="1"/>
</dbReference>
<comment type="catalytic activity">
    <reaction evidence="1 15">
        <text>Hydrolysis of DNA containing ring-opened 7-methylguanine residues, releasing 2,6-diamino-4-hydroxy-5-(N-methyl)formamidopyrimidine.</text>
        <dbReference type="EC" id="3.2.2.23"/>
    </reaction>
</comment>
<comment type="catalytic activity">
    <reaction evidence="14 15">
        <text>2'-deoxyribonucleotide-(2'-deoxyribose 5'-phosphate)-2'-deoxyribonucleotide-DNA = a 3'-end 2'-deoxyribonucleotide-(2,3-dehydro-2,3-deoxyribose 5'-phosphate)-DNA + a 5'-end 5'-phospho-2'-deoxyribonucleoside-DNA + H(+)</text>
        <dbReference type="Rhea" id="RHEA:66592"/>
        <dbReference type="Rhea" id="RHEA-COMP:13180"/>
        <dbReference type="Rhea" id="RHEA-COMP:16897"/>
        <dbReference type="Rhea" id="RHEA-COMP:17067"/>
        <dbReference type="ChEBI" id="CHEBI:15378"/>
        <dbReference type="ChEBI" id="CHEBI:136412"/>
        <dbReference type="ChEBI" id="CHEBI:157695"/>
        <dbReference type="ChEBI" id="CHEBI:167181"/>
        <dbReference type="EC" id="4.2.99.18"/>
    </reaction>
</comment>
<dbReference type="SUPFAM" id="SSF46946">
    <property type="entry name" value="S13-like H2TH domain"/>
    <property type="match status" value="1"/>
</dbReference>